<sequence length="194" mass="22244">MPSPYEYNVRFEAVIDAYLAPPSNVPAFALRQQLIADAEFHFHNSWAAQVGREANNIPRKQQYLRAQIALLIALRGQVSYSRTKEGKRKYEWLDECSALESDLTASLQNLLDQRYPMSTIDVQTVVEMDPEEVGQLVEDLVTYQARREKWFCVGCRKHACGRKASHREKAVKGRAVREEVIEGAAEWEDIDVDE</sequence>
<keyword evidence="2" id="KW-1185">Reference proteome</keyword>
<name>A0A6A5W2C9_9PLEO</name>
<gene>
    <name evidence="1" type="ORF">P154DRAFT_580341</name>
</gene>
<protein>
    <submittedName>
        <fullName evidence="1">Uncharacterized protein</fullName>
    </submittedName>
</protein>
<evidence type="ECO:0000313" key="1">
    <source>
        <dbReference type="EMBL" id="KAF1995963.1"/>
    </source>
</evidence>
<dbReference type="Proteomes" id="UP000799779">
    <property type="component" value="Unassembled WGS sequence"/>
</dbReference>
<evidence type="ECO:0000313" key="2">
    <source>
        <dbReference type="Proteomes" id="UP000799779"/>
    </source>
</evidence>
<proteinExistence type="predicted"/>
<accession>A0A6A5W2C9</accession>
<reference evidence="1" key="1">
    <citation type="journal article" date="2020" name="Stud. Mycol.">
        <title>101 Dothideomycetes genomes: a test case for predicting lifestyles and emergence of pathogens.</title>
        <authorList>
            <person name="Haridas S."/>
            <person name="Albert R."/>
            <person name="Binder M."/>
            <person name="Bloem J."/>
            <person name="Labutti K."/>
            <person name="Salamov A."/>
            <person name="Andreopoulos B."/>
            <person name="Baker S."/>
            <person name="Barry K."/>
            <person name="Bills G."/>
            <person name="Bluhm B."/>
            <person name="Cannon C."/>
            <person name="Castanera R."/>
            <person name="Culley D."/>
            <person name="Daum C."/>
            <person name="Ezra D."/>
            <person name="Gonzalez J."/>
            <person name="Henrissat B."/>
            <person name="Kuo A."/>
            <person name="Liang C."/>
            <person name="Lipzen A."/>
            <person name="Lutzoni F."/>
            <person name="Magnuson J."/>
            <person name="Mondo S."/>
            <person name="Nolan M."/>
            <person name="Ohm R."/>
            <person name="Pangilinan J."/>
            <person name="Park H.-J."/>
            <person name="Ramirez L."/>
            <person name="Alfaro M."/>
            <person name="Sun H."/>
            <person name="Tritt A."/>
            <person name="Yoshinaga Y."/>
            <person name="Zwiers L.-H."/>
            <person name="Turgeon B."/>
            <person name="Goodwin S."/>
            <person name="Spatafora J."/>
            <person name="Crous P."/>
            <person name="Grigoriev I."/>
        </authorList>
    </citation>
    <scope>NUCLEOTIDE SEQUENCE</scope>
    <source>
        <strain evidence="1">CBS 123094</strain>
    </source>
</reference>
<organism evidence="1 2">
    <name type="scientific">Amniculicola lignicola CBS 123094</name>
    <dbReference type="NCBI Taxonomy" id="1392246"/>
    <lineage>
        <taxon>Eukaryota</taxon>
        <taxon>Fungi</taxon>
        <taxon>Dikarya</taxon>
        <taxon>Ascomycota</taxon>
        <taxon>Pezizomycotina</taxon>
        <taxon>Dothideomycetes</taxon>
        <taxon>Pleosporomycetidae</taxon>
        <taxon>Pleosporales</taxon>
        <taxon>Amniculicolaceae</taxon>
        <taxon>Amniculicola</taxon>
    </lineage>
</organism>
<dbReference type="AlphaFoldDB" id="A0A6A5W2C9"/>
<dbReference type="EMBL" id="ML977631">
    <property type="protein sequence ID" value="KAF1995963.1"/>
    <property type="molecule type" value="Genomic_DNA"/>
</dbReference>